<dbReference type="Pfam" id="PF00117">
    <property type="entry name" value="GATase"/>
    <property type="match status" value="1"/>
</dbReference>
<dbReference type="GO" id="GO:0004049">
    <property type="term" value="F:anthranilate synthase activity"/>
    <property type="evidence" value="ECO:0007669"/>
    <property type="project" value="TreeGrafter"/>
</dbReference>
<feature type="domain" description="Glutamine amidotransferase" evidence="2">
    <location>
        <begin position="3"/>
        <end position="186"/>
    </location>
</feature>
<reference evidence="3 4" key="1">
    <citation type="submission" date="2016-10" db="EMBL/GenBank/DDBJ databases">
        <authorList>
            <person name="de Groot N.N."/>
        </authorList>
    </citation>
    <scope>NUCLEOTIDE SEQUENCE [LARGE SCALE GENOMIC DNA]</scope>
    <source>
        <strain evidence="3 4">DSM 8423</strain>
    </source>
</reference>
<dbReference type="InterPro" id="IPR017926">
    <property type="entry name" value="GATASE"/>
</dbReference>
<dbReference type="InterPro" id="IPR029062">
    <property type="entry name" value="Class_I_gatase-like"/>
</dbReference>
<dbReference type="PRINTS" id="PR00097">
    <property type="entry name" value="ANTSNTHASEII"/>
</dbReference>
<dbReference type="PRINTS" id="PR00099">
    <property type="entry name" value="CPSGATASE"/>
</dbReference>
<keyword evidence="1" id="KW-0315">Glutamine amidotransferase</keyword>
<dbReference type="Gene3D" id="3.40.50.880">
    <property type="match status" value="1"/>
</dbReference>
<dbReference type="PROSITE" id="PS51273">
    <property type="entry name" value="GATASE_TYPE_1"/>
    <property type="match status" value="1"/>
</dbReference>
<dbReference type="PANTHER" id="PTHR43418">
    <property type="entry name" value="MULTIFUNCTIONAL TRYPTOPHAN BIOSYNTHESIS PROTEIN-RELATED"/>
    <property type="match status" value="1"/>
</dbReference>
<dbReference type="SUPFAM" id="SSF52317">
    <property type="entry name" value="Class I glutamine amidotransferase-like"/>
    <property type="match status" value="1"/>
</dbReference>
<proteinExistence type="predicted"/>
<dbReference type="OrthoDB" id="9786812at2"/>
<dbReference type="NCBIfam" id="TIGR00566">
    <property type="entry name" value="trpG_papA"/>
    <property type="match status" value="1"/>
</dbReference>
<protein>
    <submittedName>
        <fullName evidence="3">Anthranilate synthase component 2</fullName>
    </submittedName>
</protein>
<dbReference type="STRING" id="43775.SAMN04489760_105136"/>
<organism evidence="3 4">
    <name type="scientific">Syntrophus gentianae</name>
    <dbReference type="NCBI Taxonomy" id="43775"/>
    <lineage>
        <taxon>Bacteria</taxon>
        <taxon>Pseudomonadati</taxon>
        <taxon>Thermodesulfobacteriota</taxon>
        <taxon>Syntrophia</taxon>
        <taxon>Syntrophales</taxon>
        <taxon>Syntrophaceae</taxon>
        <taxon>Syntrophus</taxon>
    </lineage>
</organism>
<dbReference type="GO" id="GO:0000162">
    <property type="term" value="P:L-tryptophan biosynthetic process"/>
    <property type="evidence" value="ECO:0007669"/>
    <property type="project" value="TreeGrafter"/>
</dbReference>
<keyword evidence="4" id="KW-1185">Reference proteome</keyword>
<dbReference type="PRINTS" id="PR00096">
    <property type="entry name" value="GATASE"/>
</dbReference>
<dbReference type="CDD" id="cd01743">
    <property type="entry name" value="GATase1_Anthranilate_Synthase"/>
    <property type="match status" value="1"/>
</dbReference>
<dbReference type="GO" id="GO:0005829">
    <property type="term" value="C:cytosol"/>
    <property type="evidence" value="ECO:0007669"/>
    <property type="project" value="TreeGrafter"/>
</dbReference>
<sequence>MILMIDNYDSFTFNLVQYLKQLGEEVRVYRNDEISLEEIEEMKPAAIFLSPGPCTPKEAGITVDVIRAFYRKIPIMGVCLGHQSIGYAFGAEVVRAEQLMHGKTSQVFHDGQTIFKGVPNPFTAGRYHSLIIKRDSLPDCFQITAEAEDGEIMGIRHLEFPVEGIQFHPESILTPNGKRILRNFLNRVASGEKTENPSETLLPSAACV</sequence>
<dbReference type="RefSeq" id="WP_093882662.1">
    <property type="nucleotide sequence ID" value="NZ_FOBS01000005.1"/>
</dbReference>
<evidence type="ECO:0000256" key="1">
    <source>
        <dbReference type="ARBA" id="ARBA00022962"/>
    </source>
</evidence>
<evidence type="ECO:0000313" key="3">
    <source>
        <dbReference type="EMBL" id="SEM15750.1"/>
    </source>
</evidence>
<dbReference type="EMBL" id="FOBS01000005">
    <property type="protein sequence ID" value="SEM15750.1"/>
    <property type="molecule type" value="Genomic_DNA"/>
</dbReference>
<dbReference type="AlphaFoldDB" id="A0A1H7W2L3"/>
<gene>
    <name evidence="3" type="ORF">SAMN04489760_105136</name>
</gene>
<dbReference type="PANTHER" id="PTHR43418:SF4">
    <property type="entry name" value="MULTIFUNCTIONAL TRYPTOPHAN BIOSYNTHESIS PROTEIN"/>
    <property type="match status" value="1"/>
</dbReference>
<dbReference type="InterPro" id="IPR050472">
    <property type="entry name" value="Anth_synth/Amidotransfase"/>
</dbReference>
<dbReference type="InterPro" id="IPR006221">
    <property type="entry name" value="TrpG/PapA_dom"/>
</dbReference>
<evidence type="ECO:0000259" key="2">
    <source>
        <dbReference type="Pfam" id="PF00117"/>
    </source>
</evidence>
<name>A0A1H7W2L3_9BACT</name>
<dbReference type="Proteomes" id="UP000198744">
    <property type="component" value="Unassembled WGS sequence"/>
</dbReference>
<accession>A0A1H7W2L3</accession>
<dbReference type="FunFam" id="3.40.50.880:FF:000003">
    <property type="entry name" value="Anthranilate synthase component II"/>
    <property type="match status" value="1"/>
</dbReference>
<evidence type="ECO:0000313" key="4">
    <source>
        <dbReference type="Proteomes" id="UP000198744"/>
    </source>
</evidence>